<evidence type="ECO:0000256" key="4">
    <source>
        <dbReference type="ARBA" id="ARBA00023098"/>
    </source>
</evidence>
<proteinExistence type="inferred from homology"/>
<dbReference type="InterPro" id="IPR052377">
    <property type="entry name" value="Mitochondrial_ECH-domain"/>
</dbReference>
<dbReference type="EMBL" id="CP040098">
    <property type="protein sequence ID" value="QCQ21974.1"/>
    <property type="molecule type" value="Genomic_DNA"/>
</dbReference>
<dbReference type="InterPro" id="IPR001753">
    <property type="entry name" value="Enoyl-CoA_hydra/iso"/>
</dbReference>
<evidence type="ECO:0000256" key="7">
    <source>
        <dbReference type="ARBA" id="ARBA00040545"/>
    </source>
</evidence>
<keyword evidence="8" id="KW-0413">Isomerase</keyword>
<keyword evidence="9" id="KW-1185">Reference proteome</keyword>
<dbReference type="Gene3D" id="1.10.12.10">
    <property type="entry name" value="Lyase 2-enoyl-coa Hydratase, Chain A, domain 2"/>
    <property type="match status" value="1"/>
</dbReference>
<keyword evidence="3" id="KW-0809">Transit peptide</keyword>
<dbReference type="RefSeq" id="WP_137423943.1">
    <property type="nucleotide sequence ID" value="NZ_CP040098.1"/>
</dbReference>
<keyword evidence="2" id="KW-0276">Fatty acid metabolism</keyword>
<reference evidence="8 9" key="1">
    <citation type="submission" date="2019-05" db="EMBL/GenBank/DDBJ databases">
        <title>The Complete Genome Sequence of the n-alkane-degrading Desulfoglaeba alkanexedens ALDC reveals multiple alkylsuccinate synthase gene clusters.</title>
        <authorList>
            <person name="Callaghan A.V."/>
            <person name="Davidova I.A."/>
            <person name="Duncan K.E."/>
            <person name="Morris B."/>
            <person name="McInerney M.J."/>
        </authorList>
    </citation>
    <scope>NUCLEOTIDE SEQUENCE [LARGE SCALE GENOMIC DNA]</scope>
    <source>
        <strain evidence="8 9">ALDC</strain>
    </source>
</reference>
<evidence type="ECO:0000313" key="9">
    <source>
        <dbReference type="Proteomes" id="UP000298602"/>
    </source>
</evidence>
<dbReference type="GO" id="GO:0016836">
    <property type="term" value="F:hydro-lyase activity"/>
    <property type="evidence" value="ECO:0007669"/>
    <property type="project" value="TreeGrafter"/>
</dbReference>
<reference evidence="8 9" key="2">
    <citation type="submission" date="2019-05" db="EMBL/GenBank/DDBJ databases">
        <authorList>
            <person name="Suflita J.M."/>
            <person name="Marks C.R."/>
        </authorList>
    </citation>
    <scope>NUCLEOTIDE SEQUENCE [LARGE SCALE GENOMIC DNA]</scope>
    <source>
        <strain evidence="8 9">ALDC</strain>
    </source>
</reference>
<comment type="function">
    <text evidence="6">May play a role in fatty acid biosynthesis and insulin sensitivity.</text>
</comment>
<protein>
    <recommendedName>
        <fullName evidence="7">Enoyl-CoA hydratase domain-containing protein 3, mitochondrial</fullName>
    </recommendedName>
</protein>
<dbReference type="Pfam" id="PF00378">
    <property type="entry name" value="ECH_1"/>
    <property type="match status" value="1"/>
</dbReference>
<evidence type="ECO:0000256" key="2">
    <source>
        <dbReference type="ARBA" id="ARBA00022832"/>
    </source>
</evidence>
<evidence type="ECO:0000256" key="3">
    <source>
        <dbReference type="ARBA" id="ARBA00022946"/>
    </source>
</evidence>
<dbReference type="InterPro" id="IPR029045">
    <property type="entry name" value="ClpP/crotonase-like_dom_sf"/>
</dbReference>
<gene>
    <name evidence="8" type="ORF">FDQ92_07170</name>
</gene>
<dbReference type="GO" id="GO:0016853">
    <property type="term" value="F:isomerase activity"/>
    <property type="evidence" value="ECO:0007669"/>
    <property type="project" value="UniProtKB-KW"/>
</dbReference>
<dbReference type="Gene3D" id="3.90.226.10">
    <property type="entry name" value="2-enoyl-CoA Hydratase, Chain A, domain 1"/>
    <property type="match status" value="1"/>
</dbReference>
<dbReference type="KEGG" id="dax:FDQ92_07170"/>
<dbReference type="CDD" id="cd06558">
    <property type="entry name" value="crotonase-like"/>
    <property type="match status" value="1"/>
</dbReference>
<name>A0A4P8L2M0_9BACT</name>
<evidence type="ECO:0000256" key="6">
    <source>
        <dbReference type="ARBA" id="ARBA00037410"/>
    </source>
</evidence>
<dbReference type="PANTHER" id="PTHR43602:SF1">
    <property type="entry name" value="ENOYL-COA HYDRATASE DOMAIN-CONTAINING PROTEIN 3, MITOCHONDRIAL"/>
    <property type="match status" value="1"/>
</dbReference>
<keyword evidence="4" id="KW-0443">Lipid metabolism</keyword>
<dbReference type="PANTHER" id="PTHR43602">
    <property type="match status" value="1"/>
</dbReference>
<dbReference type="OrthoDB" id="5365311at2"/>
<sequence length="258" mass="28246">MAYETLLIDKKDRVGIVSLNRPNRFNTFSTTLALELNDAFIELDEVEDVSAVVVKGEGKAFSTGIDITEFPGKTPSEYHEWICVMDRMHLTIAAMKKPVVAMVHGYAVANGAGLMAAADFAVVAEGTKIGTTAINVGLLCTGPIIPVSTGLTKKKVLELLLCGELIDAEEALRLGLVNRVVPADKLEEETWAFVKNLLSKSPVALQMGKSFYYKMRDMSFSDGLAYGAELFARLCTTEDAREGVDAFMNKRKPEWKGR</sequence>
<dbReference type="AlphaFoldDB" id="A0A4P8L2M0"/>
<organism evidence="8 9">
    <name type="scientific">Desulfoglaeba alkanexedens ALDC</name>
    <dbReference type="NCBI Taxonomy" id="980445"/>
    <lineage>
        <taxon>Bacteria</taxon>
        <taxon>Pseudomonadati</taxon>
        <taxon>Thermodesulfobacteriota</taxon>
        <taxon>Syntrophobacteria</taxon>
        <taxon>Syntrophobacterales</taxon>
        <taxon>Syntrophobacteraceae</taxon>
        <taxon>Desulfoglaeba</taxon>
    </lineage>
</organism>
<evidence type="ECO:0000256" key="1">
    <source>
        <dbReference type="ARBA" id="ARBA00005254"/>
    </source>
</evidence>
<evidence type="ECO:0000313" key="8">
    <source>
        <dbReference type="EMBL" id="QCQ21974.1"/>
    </source>
</evidence>
<keyword evidence="5" id="KW-0456">Lyase</keyword>
<comment type="similarity">
    <text evidence="1">Belongs to the enoyl-CoA hydratase/isomerase family.</text>
</comment>
<evidence type="ECO:0000256" key="5">
    <source>
        <dbReference type="ARBA" id="ARBA00023239"/>
    </source>
</evidence>
<accession>A0A4P8L2M0</accession>
<dbReference type="FunFam" id="1.10.12.10:FF:000001">
    <property type="entry name" value="Probable enoyl-CoA hydratase, mitochondrial"/>
    <property type="match status" value="1"/>
</dbReference>
<dbReference type="SUPFAM" id="SSF52096">
    <property type="entry name" value="ClpP/crotonase"/>
    <property type="match status" value="1"/>
</dbReference>
<dbReference type="GO" id="GO:0006631">
    <property type="term" value="P:fatty acid metabolic process"/>
    <property type="evidence" value="ECO:0007669"/>
    <property type="project" value="UniProtKB-KW"/>
</dbReference>
<dbReference type="InterPro" id="IPR014748">
    <property type="entry name" value="Enoyl-CoA_hydra_C"/>
</dbReference>
<dbReference type="Proteomes" id="UP000298602">
    <property type="component" value="Chromosome"/>
</dbReference>